<dbReference type="PANTHER" id="PTHR21198">
    <property type="entry name" value="GLUTAMATE RACEMASE"/>
    <property type="match status" value="1"/>
</dbReference>
<dbReference type="SUPFAM" id="SSF53681">
    <property type="entry name" value="Aspartate/glutamate racemase"/>
    <property type="match status" value="2"/>
</dbReference>
<dbReference type="GO" id="GO:0008881">
    <property type="term" value="F:glutamate racemase activity"/>
    <property type="evidence" value="ECO:0007669"/>
    <property type="project" value="TreeGrafter"/>
</dbReference>
<comment type="caution">
    <text evidence="2">The sequence shown here is derived from an EMBL/GenBank/DDBJ whole genome shotgun (WGS) entry which is preliminary data.</text>
</comment>
<dbReference type="PROSITE" id="PS00924">
    <property type="entry name" value="ASP_GLU_RACEMASE_2"/>
    <property type="match status" value="1"/>
</dbReference>
<protein>
    <submittedName>
        <fullName evidence="2">Glutamate racemase</fullName>
    </submittedName>
</protein>
<keyword evidence="3" id="KW-1185">Reference proteome</keyword>
<keyword evidence="1" id="KW-0413">Isomerase</keyword>
<accession>A0A5C5RK79</accession>
<reference evidence="2 3" key="1">
    <citation type="submission" date="2019-06" db="EMBL/GenBank/DDBJ databases">
        <authorList>
            <person name="Teng J.L.L."/>
            <person name="Lee H.H."/>
            <person name="Lau S.K.P."/>
            <person name="Woo P.C.Y."/>
        </authorList>
    </citation>
    <scope>NUCLEOTIDE SEQUENCE [LARGE SCALE GENOMIC DNA]</scope>
    <source>
        <strain evidence="2 3">HKU70</strain>
    </source>
</reference>
<dbReference type="InterPro" id="IPR033134">
    <property type="entry name" value="Asp/Glu_racemase_AS_2"/>
</dbReference>
<evidence type="ECO:0000256" key="1">
    <source>
        <dbReference type="ARBA" id="ARBA00023235"/>
    </source>
</evidence>
<dbReference type="InterPro" id="IPR001920">
    <property type="entry name" value="Asp/Glu_race"/>
</dbReference>
<dbReference type="OrthoDB" id="9801055at2"/>
<dbReference type="AlphaFoldDB" id="A0A5C5RK79"/>
<dbReference type="RefSeq" id="WP_146436519.1">
    <property type="nucleotide sequence ID" value="NZ_VIGV01000006.1"/>
</dbReference>
<evidence type="ECO:0000313" key="2">
    <source>
        <dbReference type="EMBL" id="TWS22873.1"/>
    </source>
</evidence>
<dbReference type="Proteomes" id="UP000319792">
    <property type="component" value="Unassembled WGS sequence"/>
</dbReference>
<proteinExistence type="predicted"/>
<dbReference type="EMBL" id="VIGV01000006">
    <property type="protein sequence ID" value="TWS22873.1"/>
    <property type="molecule type" value="Genomic_DNA"/>
</dbReference>
<name>A0A5C5RK79_9ACTN</name>
<dbReference type="InterPro" id="IPR015942">
    <property type="entry name" value="Asp/Glu/hydantoin_racemase"/>
</dbReference>
<dbReference type="Pfam" id="PF01177">
    <property type="entry name" value="Asp_Glu_race"/>
    <property type="match status" value="1"/>
</dbReference>
<gene>
    <name evidence="2" type="ORF">FK268_17880</name>
</gene>
<organism evidence="2 3">
    <name type="scientific">Tsukamurella sputi</name>
    <dbReference type="NCBI Taxonomy" id="2591848"/>
    <lineage>
        <taxon>Bacteria</taxon>
        <taxon>Bacillati</taxon>
        <taxon>Actinomycetota</taxon>
        <taxon>Actinomycetes</taxon>
        <taxon>Mycobacteriales</taxon>
        <taxon>Tsukamurellaceae</taxon>
        <taxon>Tsukamurella</taxon>
    </lineage>
</organism>
<dbReference type="Gene3D" id="3.40.50.1860">
    <property type="match status" value="2"/>
</dbReference>
<dbReference type="PANTHER" id="PTHR21198:SF2">
    <property type="entry name" value="GLUTAMATE RACEMASE"/>
    <property type="match status" value="1"/>
</dbReference>
<sequence length="267" mass="27856">MRIAVIDSGFGMVNYADALSRVRPDTELVLARDPDNMPYGLLEPARISECVVAMAGAAAKFDVDAIIVACNTGSMYALEAARARFEPAIPVVGVVPAIRPAGSTGRPFAVWATAAATVSDYQTSLIDAFADPALAHRIPCYGLAEAIDSGSPERVAAAIESAAAATPEDIESVVLGCTHYGLVREPVLAALRERTGREVAVFDSPEPVARQALRRLGAEPGGPSELGAVVAVLESGRPGTLPETLAAYPAGRLLLERCARTPRHAGK</sequence>
<dbReference type="GO" id="GO:0009252">
    <property type="term" value="P:peptidoglycan biosynthetic process"/>
    <property type="evidence" value="ECO:0007669"/>
    <property type="project" value="TreeGrafter"/>
</dbReference>
<reference evidence="2 3" key="2">
    <citation type="submission" date="2019-08" db="EMBL/GenBank/DDBJ databases">
        <title>Tsukamurella conjunctivitidis sp. nov., Tsukamurella assacharolytica sp. nov. and Tsukamurella sputae sp. nov. isolated from patients with conjunctivitis, bacteraemia (lymphoma) and respiratory infection (sputum) in Hong Kong.</title>
        <authorList>
            <person name="Fok K.M.N."/>
            <person name="Fong J.Y.H."/>
        </authorList>
    </citation>
    <scope>NUCLEOTIDE SEQUENCE [LARGE SCALE GENOMIC DNA]</scope>
    <source>
        <strain evidence="2 3">HKU70</strain>
    </source>
</reference>
<evidence type="ECO:0000313" key="3">
    <source>
        <dbReference type="Proteomes" id="UP000319792"/>
    </source>
</evidence>